<dbReference type="InterPro" id="IPR054722">
    <property type="entry name" value="PolX-like_BBD"/>
</dbReference>
<dbReference type="EMBL" id="GDQN01004560">
    <property type="protein sequence ID" value="JAT86494.1"/>
    <property type="molecule type" value="Transcribed_RNA"/>
</dbReference>
<accession>A0A1E1WHM3</accession>
<dbReference type="GO" id="GO:0008270">
    <property type="term" value="F:zinc ion binding"/>
    <property type="evidence" value="ECO:0007669"/>
    <property type="project" value="UniProtKB-KW"/>
</dbReference>
<keyword evidence="1" id="KW-0479">Metal-binding</keyword>
<feature type="non-terminal residue" evidence="4">
    <location>
        <position position="1"/>
    </location>
</feature>
<evidence type="ECO:0000256" key="2">
    <source>
        <dbReference type="SAM" id="MobiDB-lite"/>
    </source>
</evidence>
<dbReference type="AlphaFoldDB" id="A0A1E1WHM3"/>
<organism evidence="4">
    <name type="scientific">Pectinophora gossypiella</name>
    <name type="common">Cotton pink bollworm</name>
    <name type="synonym">Depressaria gossypiella</name>
    <dbReference type="NCBI Taxonomy" id="13191"/>
    <lineage>
        <taxon>Eukaryota</taxon>
        <taxon>Metazoa</taxon>
        <taxon>Ecdysozoa</taxon>
        <taxon>Arthropoda</taxon>
        <taxon>Hexapoda</taxon>
        <taxon>Insecta</taxon>
        <taxon>Pterygota</taxon>
        <taxon>Neoptera</taxon>
        <taxon>Endopterygota</taxon>
        <taxon>Lepidoptera</taxon>
        <taxon>Glossata</taxon>
        <taxon>Ditrysia</taxon>
        <taxon>Gelechioidea</taxon>
        <taxon>Gelechiidae</taxon>
        <taxon>Apatetrinae</taxon>
        <taxon>Pectinophora</taxon>
    </lineage>
</organism>
<dbReference type="InterPro" id="IPR036875">
    <property type="entry name" value="Znf_CCHC_sf"/>
</dbReference>
<dbReference type="GO" id="GO:0003676">
    <property type="term" value="F:nucleic acid binding"/>
    <property type="evidence" value="ECO:0007669"/>
    <property type="project" value="InterPro"/>
</dbReference>
<dbReference type="Pfam" id="PF14223">
    <property type="entry name" value="Retrotran_gag_2"/>
    <property type="match status" value="1"/>
</dbReference>
<evidence type="ECO:0000256" key="1">
    <source>
        <dbReference type="PROSITE-ProRule" id="PRU00047"/>
    </source>
</evidence>
<dbReference type="PROSITE" id="PS50158">
    <property type="entry name" value="ZF_CCHC"/>
    <property type="match status" value="1"/>
</dbReference>
<evidence type="ECO:0000259" key="3">
    <source>
        <dbReference type="PROSITE" id="PS50158"/>
    </source>
</evidence>
<keyword evidence="1" id="KW-0862">Zinc</keyword>
<feature type="non-terminal residue" evidence="4">
    <location>
        <position position="462"/>
    </location>
</feature>
<sequence length="462" mass="51173">CLLPLKYVVLLGYGPRYAHIGIILQFKFGSLASIGTGKVFIIGLFIKVQNSTVMASFMTNVPKLKGRENYHEWAFAAENLLILEGTAEYIKQECAQSAAAEDAKAKAKLILTIDPSLYVHIKGATSTKSLWKKLQTLFDDSGFSRRITLLRNLISIRFDNCDSMTNYVTQIIETAQKLSGTGFSVNDEWIGCLMLAGLPEKYFPMIMAIEHSGIAITADVVKAKLIDLVDDNVSELGNAFLSRCQIQQNNRKNNFKVGNNSKNDSSSHHGNGLSMSGSTKKNIKCYRCKQFGHYKSQCKQSDPQLVKKTNAFSAVFLSGNFNKKDFYLDSGASVHMTTDVNMIKNASYSPSIKEIMAANQDPMAVLCSGDVDIITVTPSCKYEVNLKDVVCVPNLATNLISISQLIKNGNKVEFKEKCCYVYNKQNSLVAVAKQEDGVYKLVVEHKQCLFTSSSTVNSEVWH</sequence>
<feature type="domain" description="CCHC-type" evidence="3">
    <location>
        <begin position="284"/>
        <end position="300"/>
    </location>
</feature>
<reference evidence="4" key="1">
    <citation type="submission" date="2015-09" db="EMBL/GenBank/DDBJ databases">
        <title>De novo assembly of Pectinophora gossypiella (Pink Bollworm) gut transcriptome.</title>
        <authorList>
            <person name="Tassone E.E."/>
        </authorList>
    </citation>
    <scope>NUCLEOTIDE SEQUENCE</scope>
</reference>
<dbReference type="InterPro" id="IPR001878">
    <property type="entry name" value="Znf_CCHC"/>
</dbReference>
<dbReference type="Pfam" id="PF00098">
    <property type="entry name" value="zf-CCHC"/>
    <property type="match status" value="1"/>
</dbReference>
<name>A0A1E1WHM3_PECGO</name>
<gene>
    <name evidence="4" type="ORF">g.4183</name>
</gene>
<dbReference type="SUPFAM" id="SSF57756">
    <property type="entry name" value="Retrovirus zinc finger-like domains"/>
    <property type="match status" value="1"/>
</dbReference>
<evidence type="ECO:0000313" key="4">
    <source>
        <dbReference type="EMBL" id="JAT86494.1"/>
    </source>
</evidence>
<dbReference type="PANTHER" id="PTHR47481:SF36">
    <property type="entry name" value="CCHC-TYPE DOMAIN-CONTAINING PROTEIN"/>
    <property type="match status" value="1"/>
</dbReference>
<dbReference type="Gene3D" id="4.10.60.10">
    <property type="entry name" value="Zinc finger, CCHC-type"/>
    <property type="match status" value="1"/>
</dbReference>
<dbReference type="Pfam" id="PF22936">
    <property type="entry name" value="Pol_BBD"/>
    <property type="match status" value="1"/>
</dbReference>
<dbReference type="PANTHER" id="PTHR47481">
    <property type="match status" value="1"/>
</dbReference>
<protein>
    <recommendedName>
        <fullName evidence="3">CCHC-type domain-containing protein</fullName>
    </recommendedName>
</protein>
<proteinExistence type="predicted"/>
<feature type="region of interest" description="Disordered" evidence="2">
    <location>
        <begin position="252"/>
        <end position="278"/>
    </location>
</feature>
<dbReference type="SMART" id="SM00343">
    <property type="entry name" value="ZnF_C2HC"/>
    <property type="match status" value="1"/>
</dbReference>
<keyword evidence="1" id="KW-0863">Zinc-finger</keyword>